<dbReference type="InterPro" id="IPR029044">
    <property type="entry name" value="Nucleotide-diphossugar_trans"/>
</dbReference>
<name>A0A1C5H8I4_9ACTN</name>
<evidence type="ECO:0000313" key="4">
    <source>
        <dbReference type="EMBL" id="SCG42253.1"/>
    </source>
</evidence>
<dbReference type="PANTHER" id="PTHR48090:SF7">
    <property type="entry name" value="RFBJ PROTEIN"/>
    <property type="match status" value="1"/>
</dbReference>
<protein>
    <submittedName>
        <fullName evidence="4">Glycosyltransferase involved in cell wall bisynthesis</fullName>
    </submittedName>
</protein>
<dbReference type="InterPro" id="IPR050256">
    <property type="entry name" value="Glycosyltransferase_2"/>
</dbReference>
<reference evidence="5" key="1">
    <citation type="submission" date="2016-06" db="EMBL/GenBank/DDBJ databases">
        <authorList>
            <person name="Varghese N."/>
            <person name="Submissions Spin"/>
        </authorList>
    </citation>
    <scope>NUCLEOTIDE SEQUENCE [LARGE SCALE GENOMIC DNA]</scope>
    <source>
        <strain evidence="5">DSM 45647</strain>
    </source>
</reference>
<feature type="region of interest" description="Disordered" evidence="2">
    <location>
        <begin position="234"/>
        <end position="269"/>
    </location>
</feature>
<evidence type="ECO:0000256" key="1">
    <source>
        <dbReference type="ARBA" id="ARBA00006739"/>
    </source>
</evidence>
<dbReference type="RefSeq" id="WP_091058586.1">
    <property type="nucleotide sequence ID" value="NZ_FMDM01000002.1"/>
</dbReference>
<feature type="domain" description="Glycosyltransferase 2-like" evidence="3">
    <location>
        <begin position="3"/>
        <end position="123"/>
    </location>
</feature>
<evidence type="ECO:0000313" key="5">
    <source>
        <dbReference type="Proteomes" id="UP000199360"/>
    </source>
</evidence>
<dbReference type="Pfam" id="PF00535">
    <property type="entry name" value="Glycos_transf_2"/>
    <property type="match status" value="1"/>
</dbReference>
<dbReference type="PANTHER" id="PTHR48090">
    <property type="entry name" value="UNDECAPRENYL-PHOSPHATE 4-DEOXY-4-FORMAMIDO-L-ARABINOSE TRANSFERASE-RELATED"/>
    <property type="match status" value="1"/>
</dbReference>
<keyword evidence="4" id="KW-0808">Transferase</keyword>
<dbReference type="GO" id="GO:0016740">
    <property type="term" value="F:transferase activity"/>
    <property type="evidence" value="ECO:0007669"/>
    <property type="project" value="UniProtKB-KW"/>
</dbReference>
<organism evidence="4 5">
    <name type="scientific">Micromonospora humi</name>
    <dbReference type="NCBI Taxonomy" id="745366"/>
    <lineage>
        <taxon>Bacteria</taxon>
        <taxon>Bacillati</taxon>
        <taxon>Actinomycetota</taxon>
        <taxon>Actinomycetes</taxon>
        <taxon>Micromonosporales</taxon>
        <taxon>Micromonosporaceae</taxon>
        <taxon>Micromonospora</taxon>
    </lineage>
</organism>
<evidence type="ECO:0000256" key="2">
    <source>
        <dbReference type="SAM" id="MobiDB-lite"/>
    </source>
</evidence>
<evidence type="ECO:0000259" key="3">
    <source>
        <dbReference type="Pfam" id="PF00535"/>
    </source>
</evidence>
<gene>
    <name evidence="4" type="ORF">GA0070213_102425</name>
</gene>
<dbReference type="OrthoDB" id="9810303at2"/>
<dbReference type="InterPro" id="IPR001173">
    <property type="entry name" value="Glyco_trans_2-like"/>
</dbReference>
<dbReference type="AlphaFoldDB" id="A0A1C5H8I4"/>
<dbReference type="Proteomes" id="UP000199360">
    <property type="component" value="Unassembled WGS sequence"/>
</dbReference>
<keyword evidence="5" id="KW-1185">Reference proteome</keyword>
<accession>A0A1C5H8I4</accession>
<proteinExistence type="inferred from homology"/>
<dbReference type="SUPFAM" id="SSF53448">
    <property type="entry name" value="Nucleotide-diphospho-sugar transferases"/>
    <property type="match status" value="1"/>
</dbReference>
<comment type="similarity">
    <text evidence="1">Belongs to the glycosyltransferase 2 family.</text>
</comment>
<dbReference type="Gene3D" id="3.90.550.10">
    <property type="entry name" value="Spore Coat Polysaccharide Biosynthesis Protein SpsA, Chain A"/>
    <property type="match status" value="1"/>
</dbReference>
<dbReference type="CDD" id="cd04179">
    <property type="entry name" value="DPM_DPG-synthase_like"/>
    <property type="match status" value="1"/>
</dbReference>
<dbReference type="STRING" id="745366.GA0070213_102425"/>
<sequence length="269" mass="28318">MIVLVPVYRPGDRLPPLVTDLAAAVPGASVLVVDDGSGPSATAVLDAARARGATVLRRRVNRGKGVVLRTGFRYATTHRPGDGVVCVDADGQHEVSDVVRVAERMRDTGAQTLGVRRFDGEVPARSRFGNAATRAAFRLATGRDVRDTQTGLRAYPAGLLGWLATIPGDRFEYEMNVLLESARAGLPIEQVDIATRYHAGNSGSHFSALADSVRIYRPLVGYAAARVLSPGRRRAGSGIADQVDRDGGGALRGGAGVVDDVGDRPVAAQ</sequence>
<dbReference type="EMBL" id="FMDM01000002">
    <property type="protein sequence ID" value="SCG42253.1"/>
    <property type="molecule type" value="Genomic_DNA"/>
</dbReference>